<dbReference type="EMBL" id="JAVDUP010000007">
    <property type="protein sequence ID" value="MDR6903474.1"/>
    <property type="molecule type" value="Genomic_DNA"/>
</dbReference>
<organism evidence="1 2">
    <name type="scientific">Rhizobium miluonense</name>
    <dbReference type="NCBI Taxonomy" id="411945"/>
    <lineage>
        <taxon>Bacteria</taxon>
        <taxon>Pseudomonadati</taxon>
        <taxon>Pseudomonadota</taxon>
        <taxon>Alphaproteobacteria</taxon>
        <taxon>Hyphomicrobiales</taxon>
        <taxon>Rhizobiaceae</taxon>
        <taxon>Rhizobium/Agrobacterium group</taxon>
        <taxon>Rhizobium</taxon>
    </lineage>
</organism>
<dbReference type="RefSeq" id="WP_162700996.1">
    <property type="nucleotide sequence ID" value="NZ_JAVDUP010000007.1"/>
</dbReference>
<reference evidence="1 2" key="1">
    <citation type="submission" date="2023-07" db="EMBL/GenBank/DDBJ databases">
        <title>Sorghum-associated microbial communities from plants grown in Nebraska, USA.</title>
        <authorList>
            <person name="Schachtman D."/>
        </authorList>
    </citation>
    <scope>NUCLEOTIDE SEQUENCE [LARGE SCALE GENOMIC DNA]</scope>
    <source>
        <strain evidence="1 2">3199</strain>
    </source>
</reference>
<accession>A0ABU1SX03</accession>
<proteinExistence type="predicted"/>
<protein>
    <submittedName>
        <fullName evidence="1">Uncharacterized protein</fullName>
    </submittedName>
</protein>
<evidence type="ECO:0000313" key="2">
    <source>
        <dbReference type="Proteomes" id="UP001250791"/>
    </source>
</evidence>
<comment type="caution">
    <text evidence="1">The sequence shown here is derived from an EMBL/GenBank/DDBJ whole genome shotgun (WGS) entry which is preliminary data.</text>
</comment>
<evidence type="ECO:0000313" key="1">
    <source>
        <dbReference type="EMBL" id="MDR6903474.1"/>
    </source>
</evidence>
<keyword evidence="2" id="KW-1185">Reference proteome</keyword>
<gene>
    <name evidence="1" type="ORF">J2W52_005107</name>
</gene>
<name>A0ABU1SX03_9HYPH</name>
<sequence length="59" mass="6834">MFPERLLNHIRIEDAAYEHDSFDQDAATKFLFDRHGDLTKVVASMNTYEFAGQQNSGQR</sequence>
<dbReference type="Proteomes" id="UP001250791">
    <property type="component" value="Unassembled WGS sequence"/>
</dbReference>